<dbReference type="OrthoDB" id="10613066at2759"/>
<feature type="non-terminal residue" evidence="2">
    <location>
        <position position="263"/>
    </location>
</feature>
<feature type="region of interest" description="Disordered" evidence="1">
    <location>
        <begin position="1"/>
        <end position="46"/>
    </location>
</feature>
<name>A0A1Y3B8I8_EURMA</name>
<gene>
    <name evidence="2" type="ORF">BLA29_009684</name>
</gene>
<dbReference type="Proteomes" id="UP000194236">
    <property type="component" value="Unassembled WGS sequence"/>
</dbReference>
<keyword evidence="3" id="KW-1185">Reference proteome</keyword>
<sequence length="263" mass="31331">MKQSNTNQQQQKQQTKHRKRTKRRTRKPLKQDQQLMDPYLRNREPQFDELVLRYEREEYEKLVNKTNEPTIAINNMDDDLNDKNNDDDLCSSYDYHLRAPELQQQTSTTMNNTLKPSIGSITASDRRQQLSRLYSFDHRDRDDDPMERNQFDDQQQQQQDHNNINTEDYLIKEESADMDDMDDRFVETTYSRSSYQQQQQTSRWLRYPWKRPPNIERSNTEPASQSITVTVDSAHHSNNVGQQQQSPLHSTHSPIRRSPLDVG</sequence>
<feature type="compositionally biased region" description="Basic and acidic residues" evidence="1">
    <location>
        <begin position="135"/>
        <end position="151"/>
    </location>
</feature>
<evidence type="ECO:0000256" key="1">
    <source>
        <dbReference type="SAM" id="MobiDB-lite"/>
    </source>
</evidence>
<reference evidence="2 3" key="1">
    <citation type="submission" date="2017-03" db="EMBL/GenBank/DDBJ databases">
        <title>Genome Survey of Euroglyphus maynei.</title>
        <authorList>
            <person name="Arlian L.G."/>
            <person name="Morgan M.S."/>
            <person name="Rider S.D."/>
        </authorList>
    </citation>
    <scope>NUCLEOTIDE SEQUENCE [LARGE SCALE GENOMIC DNA]</scope>
    <source>
        <strain evidence="2">Arlian Lab</strain>
        <tissue evidence="2">Whole body</tissue>
    </source>
</reference>
<dbReference type="AlphaFoldDB" id="A0A1Y3B8I8"/>
<feature type="compositionally biased region" description="Low complexity" evidence="1">
    <location>
        <begin position="189"/>
        <end position="203"/>
    </location>
</feature>
<comment type="caution">
    <text evidence="2">The sequence shown here is derived from an EMBL/GenBank/DDBJ whole genome shotgun (WGS) entry which is preliminary data.</text>
</comment>
<organism evidence="2 3">
    <name type="scientific">Euroglyphus maynei</name>
    <name type="common">Mayne's house dust mite</name>
    <dbReference type="NCBI Taxonomy" id="6958"/>
    <lineage>
        <taxon>Eukaryota</taxon>
        <taxon>Metazoa</taxon>
        <taxon>Ecdysozoa</taxon>
        <taxon>Arthropoda</taxon>
        <taxon>Chelicerata</taxon>
        <taxon>Arachnida</taxon>
        <taxon>Acari</taxon>
        <taxon>Acariformes</taxon>
        <taxon>Sarcoptiformes</taxon>
        <taxon>Astigmata</taxon>
        <taxon>Psoroptidia</taxon>
        <taxon>Analgoidea</taxon>
        <taxon>Pyroglyphidae</taxon>
        <taxon>Pyroglyphinae</taxon>
        <taxon>Euroglyphus</taxon>
    </lineage>
</organism>
<evidence type="ECO:0000313" key="3">
    <source>
        <dbReference type="Proteomes" id="UP000194236"/>
    </source>
</evidence>
<feature type="compositionally biased region" description="Polar residues" evidence="1">
    <location>
        <begin position="216"/>
        <end position="253"/>
    </location>
</feature>
<feature type="region of interest" description="Disordered" evidence="1">
    <location>
        <begin position="102"/>
        <end position="165"/>
    </location>
</feature>
<proteinExistence type="predicted"/>
<feature type="compositionally biased region" description="Polar residues" evidence="1">
    <location>
        <begin position="102"/>
        <end position="123"/>
    </location>
</feature>
<protein>
    <submittedName>
        <fullName evidence="2">Uncharacterized protein</fullName>
    </submittedName>
</protein>
<evidence type="ECO:0000313" key="2">
    <source>
        <dbReference type="EMBL" id="OTF77162.1"/>
    </source>
</evidence>
<dbReference type="EMBL" id="MUJZ01034023">
    <property type="protein sequence ID" value="OTF77162.1"/>
    <property type="molecule type" value="Genomic_DNA"/>
</dbReference>
<feature type="compositionally biased region" description="Basic residues" evidence="1">
    <location>
        <begin position="14"/>
        <end position="28"/>
    </location>
</feature>
<accession>A0A1Y3B8I8</accession>
<feature type="region of interest" description="Disordered" evidence="1">
    <location>
        <begin position="189"/>
        <end position="263"/>
    </location>
</feature>